<dbReference type="RefSeq" id="WP_158060635.1">
    <property type="nucleotide sequence ID" value="NZ_CP044427.1"/>
</dbReference>
<proteinExistence type="predicted"/>
<dbReference type="Proteomes" id="UP000326546">
    <property type="component" value="Chromosome"/>
</dbReference>
<dbReference type="GO" id="GO:0003824">
    <property type="term" value="F:catalytic activity"/>
    <property type="evidence" value="ECO:0007669"/>
    <property type="project" value="InterPro"/>
</dbReference>
<name>A0A5J6V3M8_9MICO</name>
<keyword evidence="3" id="KW-1185">Reference proteome</keyword>
<dbReference type="AlphaFoldDB" id="A0A5J6V3M8"/>
<dbReference type="OrthoDB" id="3820230at2"/>
<reference evidence="2 3" key="1">
    <citation type="submission" date="2019-09" db="EMBL/GenBank/DDBJ databases">
        <title>Serinicoccus pratensis sp. nov., isolated from meadow soil.</title>
        <authorList>
            <person name="Zhang W."/>
        </authorList>
    </citation>
    <scope>NUCLEOTIDE SEQUENCE [LARGE SCALE GENOMIC DNA]</scope>
    <source>
        <strain evidence="2 3">W204</strain>
    </source>
</reference>
<evidence type="ECO:0000259" key="1">
    <source>
        <dbReference type="Pfam" id="PF03372"/>
    </source>
</evidence>
<protein>
    <recommendedName>
        <fullName evidence="1">Endonuclease/exonuclease/phosphatase domain-containing protein</fullName>
    </recommendedName>
</protein>
<sequence>MPDTGFRLRIASYNLRGLKDDAATAAAVVRAIAPDVLLLQELPRYPGSDYAISSFAREARMLWSGRTRWVSGTGMLTGLRPLPTDSQDVKLPVGLRENPRSYTVTQVRSPHGPAITVASVHLPLREQQRAEHTRTLLAGLAAEGGAQAPLVVGGDLNEGPSGAAWGVLATGLAVVSDDRPTYPARKPQHRIDAIFSRGHVLAIPGDPQLLQGMPLERATDHLPVWVDLTF</sequence>
<gene>
    <name evidence="2" type="ORF">FY030_05525</name>
</gene>
<dbReference type="Gene3D" id="3.60.10.10">
    <property type="entry name" value="Endonuclease/exonuclease/phosphatase"/>
    <property type="match status" value="1"/>
</dbReference>
<feature type="domain" description="Endonuclease/exonuclease/phosphatase" evidence="1">
    <location>
        <begin position="11"/>
        <end position="206"/>
    </location>
</feature>
<dbReference type="KEGG" id="serw:FY030_05525"/>
<accession>A0A5J6V3M8</accession>
<dbReference type="InterPro" id="IPR036691">
    <property type="entry name" value="Endo/exonu/phosph_ase_sf"/>
</dbReference>
<evidence type="ECO:0000313" key="2">
    <source>
        <dbReference type="EMBL" id="QFG68247.1"/>
    </source>
</evidence>
<organism evidence="2 3">
    <name type="scientific">Ornithinimicrobium pratense</name>
    <dbReference type="NCBI Taxonomy" id="2593973"/>
    <lineage>
        <taxon>Bacteria</taxon>
        <taxon>Bacillati</taxon>
        <taxon>Actinomycetota</taxon>
        <taxon>Actinomycetes</taxon>
        <taxon>Micrococcales</taxon>
        <taxon>Ornithinimicrobiaceae</taxon>
        <taxon>Ornithinimicrobium</taxon>
    </lineage>
</organism>
<evidence type="ECO:0000313" key="3">
    <source>
        <dbReference type="Proteomes" id="UP000326546"/>
    </source>
</evidence>
<dbReference type="InterPro" id="IPR005135">
    <property type="entry name" value="Endo/exonuclease/phosphatase"/>
</dbReference>
<dbReference type="Pfam" id="PF03372">
    <property type="entry name" value="Exo_endo_phos"/>
    <property type="match status" value="1"/>
</dbReference>
<dbReference type="SUPFAM" id="SSF56219">
    <property type="entry name" value="DNase I-like"/>
    <property type="match status" value="1"/>
</dbReference>
<dbReference type="EMBL" id="CP044427">
    <property type="protein sequence ID" value="QFG68247.1"/>
    <property type="molecule type" value="Genomic_DNA"/>
</dbReference>